<feature type="chain" id="PRO_5040920025" evidence="2">
    <location>
        <begin position="25"/>
        <end position="463"/>
    </location>
</feature>
<feature type="region of interest" description="Disordered" evidence="1">
    <location>
        <begin position="25"/>
        <end position="51"/>
    </location>
</feature>
<dbReference type="PANTHER" id="PTHR43649:SF12">
    <property type="entry name" value="DIACETYLCHITOBIOSE BINDING PROTEIN DASA"/>
    <property type="match status" value="1"/>
</dbReference>
<proteinExistence type="predicted"/>
<keyword evidence="2" id="KW-0732">Signal</keyword>
<protein>
    <submittedName>
        <fullName evidence="3">Uncharacterized protein</fullName>
    </submittedName>
</protein>
<comment type="caution">
    <text evidence="3">The sequence shown here is derived from an EMBL/GenBank/DDBJ whole genome shotgun (WGS) entry which is preliminary data.</text>
</comment>
<sequence length="463" mass="51727">MKNIKKLLSIVLALCLVLSFTACSKDSSKTSKGEDTTKNQESTKNNENKDQEVAKDIPEITFYHGYFQDDWQPAVEMRKIYDDFAELHKDEFIFKPIAMETGGEGVYNKCTQEIAASKIPDIVDLAGYNVIPAASEADLIIDLKPYIDEDENFKNGIGVNIEQNNMDGKIYTVRDQLETMGFWYNEDLFNKAGADTPDKWKTWDDFAIAVEKLVDSSEVETPFTLSQGWTTNILFTGLMMGSQDGRNMLADNVKDFNNEAFKQALTFLKDNALDKVTSEYFVAGDSDKYREDFFTGKAAMLFNGVWESGSFVGDNVTIDVNSIKPAVFPTYEDNQNAAIMSASPGYIIAKNQDKAKIDACIEFVKYMTSQEIADKIFTKVMAMPPSTVLDYKKLEHESEGDYVVSNLAFACELAAHSKYQIASLGVDWGQDISDAIDGKYAGLKDGSKSIEDIVSELNQLLDE</sequence>
<evidence type="ECO:0000313" key="3">
    <source>
        <dbReference type="EMBL" id="GKX27574.1"/>
    </source>
</evidence>
<dbReference type="SUPFAM" id="SSF53850">
    <property type="entry name" value="Periplasmic binding protein-like II"/>
    <property type="match status" value="1"/>
</dbReference>
<dbReference type="InterPro" id="IPR006059">
    <property type="entry name" value="SBP"/>
</dbReference>
<feature type="signal peptide" evidence="2">
    <location>
        <begin position="1"/>
        <end position="24"/>
    </location>
</feature>
<reference evidence="3" key="1">
    <citation type="submission" date="2022-06" db="EMBL/GenBank/DDBJ databases">
        <title>Vallitalea longa sp. nov., an anaerobic bacterium isolated from marine sediment.</title>
        <authorList>
            <person name="Hirano S."/>
            <person name="Terahara T."/>
            <person name="Mori K."/>
            <person name="Hamada M."/>
            <person name="Matsumoto R."/>
            <person name="Kobayashi T."/>
        </authorList>
    </citation>
    <scope>NUCLEOTIDE SEQUENCE</scope>
    <source>
        <strain evidence="3">SH18-1</strain>
    </source>
</reference>
<evidence type="ECO:0000256" key="2">
    <source>
        <dbReference type="SAM" id="SignalP"/>
    </source>
</evidence>
<dbReference type="PROSITE" id="PS51257">
    <property type="entry name" value="PROKAR_LIPOPROTEIN"/>
    <property type="match status" value="1"/>
</dbReference>
<gene>
    <name evidence="3" type="ORF">SH1V18_00540</name>
</gene>
<name>A0A9W6DEH0_9FIRM</name>
<dbReference type="AlphaFoldDB" id="A0A9W6DEH0"/>
<dbReference type="PANTHER" id="PTHR43649">
    <property type="entry name" value="ARABINOSE-BINDING PROTEIN-RELATED"/>
    <property type="match status" value="1"/>
</dbReference>
<evidence type="ECO:0000313" key="4">
    <source>
        <dbReference type="Proteomes" id="UP001144256"/>
    </source>
</evidence>
<accession>A0A9W6DEH0</accession>
<dbReference type="InterPro" id="IPR050490">
    <property type="entry name" value="Bact_solute-bd_prot1"/>
</dbReference>
<dbReference type="Gene3D" id="3.40.190.10">
    <property type="entry name" value="Periplasmic binding protein-like II"/>
    <property type="match status" value="2"/>
</dbReference>
<dbReference type="Pfam" id="PF01547">
    <property type="entry name" value="SBP_bac_1"/>
    <property type="match status" value="1"/>
</dbReference>
<dbReference type="Proteomes" id="UP001144256">
    <property type="component" value="Unassembled WGS sequence"/>
</dbReference>
<organism evidence="3 4">
    <name type="scientific">Vallitalea longa</name>
    <dbReference type="NCBI Taxonomy" id="2936439"/>
    <lineage>
        <taxon>Bacteria</taxon>
        <taxon>Bacillati</taxon>
        <taxon>Bacillota</taxon>
        <taxon>Clostridia</taxon>
        <taxon>Lachnospirales</taxon>
        <taxon>Vallitaleaceae</taxon>
        <taxon>Vallitalea</taxon>
    </lineage>
</organism>
<keyword evidence="4" id="KW-1185">Reference proteome</keyword>
<feature type="compositionally biased region" description="Basic and acidic residues" evidence="1">
    <location>
        <begin position="26"/>
        <end position="38"/>
    </location>
</feature>
<dbReference type="EMBL" id="BRLB01000001">
    <property type="protein sequence ID" value="GKX27574.1"/>
    <property type="molecule type" value="Genomic_DNA"/>
</dbReference>
<dbReference type="RefSeq" id="WP_281810999.1">
    <property type="nucleotide sequence ID" value="NZ_BRLB01000001.1"/>
</dbReference>
<evidence type="ECO:0000256" key="1">
    <source>
        <dbReference type="SAM" id="MobiDB-lite"/>
    </source>
</evidence>